<keyword evidence="3" id="KW-1185">Reference proteome</keyword>
<evidence type="ECO:0008006" key="4">
    <source>
        <dbReference type="Google" id="ProtNLM"/>
    </source>
</evidence>
<name>A0A2P7S1A4_9HYPH</name>
<dbReference type="AlphaFoldDB" id="A0A2P7S1A4"/>
<feature type="region of interest" description="Disordered" evidence="1">
    <location>
        <begin position="1"/>
        <end position="23"/>
    </location>
</feature>
<gene>
    <name evidence="2" type="ORF">C7I85_24985</name>
</gene>
<accession>A0A2P7S1A4</accession>
<dbReference type="RefSeq" id="WP_106726723.1">
    <property type="nucleotide sequence ID" value="NZ_PXYL01000019.1"/>
</dbReference>
<evidence type="ECO:0000256" key="1">
    <source>
        <dbReference type="SAM" id="MobiDB-lite"/>
    </source>
</evidence>
<comment type="caution">
    <text evidence="2">The sequence shown here is derived from an EMBL/GenBank/DDBJ whole genome shotgun (WGS) entry which is preliminary data.</text>
</comment>
<protein>
    <recommendedName>
        <fullName evidence="4">Nutrient deprivation-induced protein</fullName>
    </recommendedName>
</protein>
<sequence>MGEIQDIKEQTLRSAEQQKDAGADRIGGVAEVVHGVARELEGEFPIGASYVHQAASQLEAGATKLRESRIEDLIKGVGNIARTQPAVFFGGAMLAGVLLSRFLKSSSDNRDPSSR</sequence>
<proteinExistence type="predicted"/>
<dbReference type="EMBL" id="PXYL01000019">
    <property type="protein sequence ID" value="PSJ56239.1"/>
    <property type="molecule type" value="Genomic_DNA"/>
</dbReference>
<dbReference type="Proteomes" id="UP000240653">
    <property type="component" value="Unassembled WGS sequence"/>
</dbReference>
<dbReference type="OrthoDB" id="7889162at2"/>
<evidence type="ECO:0000313" key="3">
    <source>
        <dbReference type="Proteomes" id="UP000240653"/>
    </source>
</evidence>
<evidence type="ECO:0000313" key="2">
    <source>
        <dbReference type="EMBL" id="PSJ56239.1"/>
    </source>
</evidence>
<reference evidence="2" key="1">
    <citation type="submission" date="2018-03" db="EMBL/GenBank/DDBJ databases">
        <title>The draft genome of Mesorhizobium soli JCM 19897.</title>
        <authorList>
            <person name="Li L."/>
            <person name="Liu L."/>
            <person name="Liang L."/>
            <person name="Wang T."/>
            <person name="Zhang X."/>
        </authorList>
    </citation>
    <scope>NUCLEOTIDE SEQUENCE [LARGE SCALE GENOMIC DNA]</scope>
    <source>
        <strain evidence="2">JCM 19897</strain>
    </source>
</reference>
<organism evidence="2 3">
    <name type="scientific">Pseudaminobacter soli</name>
    <name type="common">ex Li et al. 2025</name>
    <dbReference type="NCBI Taxonomy" id="1295366"/>
    <lineage>
        <taxon>Bacteria</taxon>
        <taxon>Pseudomonadati</taxon>
        <taxon>Pseudomonadota</taxon>
        <taxon>Alphaproteobacteria</taxon>
        <taxon>Hyphomicrobiales</taxon>
        <taxon>Phyllobacteriaceae</taxon>
        <taxon>Pseudaminobacter</taxon>
    </lineage>
</organism>